<keyword evidence="7" id="KW-0206">Cytoskeleton</keyword>
<evidence type="ECO:0000256" key="2">
    <source>
        <dbReference type="ARBA" id="ARBA00004316"/>
    </source>
</evidence>
<sequence length="65" mass="7263">PGKKNNKLAASIPAAEFVLESFGHARTLFNPNASRYGKYTELQFTAKGRICGVKVLDYYLERGRV</sequence>
<proteinExistence type="inferred from homology"/>
<dbReference type="GO" id="GO:0016459">
    <property type="term" value="C:myosin complex"/>
    <property type="evidence" value="ECO:0007669"/>
    <property type="project" value="UniProtKB-KW"/>
</dbReference>
<feature type="non-terminal residue" evidence="11">
    <location>
        <position position="65"/>
    </location>
</feature>
<reference evidence="11 12" key="1">
    <citation type="submission" date="2020-07" db="EMBL/GenBank/DDBJ databases">
        <title>Comparative genomics of pyrophilous fungi reveals a link between fire events and developmental genes.</title>
        <authorList>
            <consortium name="DOE Joint Genome Institute"/>
            <person name="Steindorff A.S."/>
            <person name="Carver A."/>
            <person name="Calhoun S."/>
            <person name="Stillman K."/>
            <person name="Liu H."/>
            <person name="Lipzen A."/>
            <person name="Pangilinan J."/>
            <person name="Labutti K."/>
            <person name="Bruns T.D."/>
            <person name="Grigoriev I.V."/>
        </authorList>
    </citation>
    <scope>NUCLEOTIDE SEQUENCE [LARGE SCALE GENOMIC DNA]</scope>
    <source>
        <strain evidence="11 12">CBS 144469</strain>
    </source>
</reference>
<dbReference type="GO" id="GO:0016787">
    <property type="term" value="F:hydrolase activity"/>
    <property type="evidence" value="ECO:0007669"/>
    <property type="project" value="UniProtKB-KW"/>
</dbReference>
<evidence type="ECO:0000256" key="5">
    <source>
        <dbReference type="ARBA" id="ARBA00023123"/>
    </source>
</evidence>
<name>A0A8H6H6Z2_9AGAR</name>
<keyword evidence="6" id="KW-0505">Motor protein</keyword>
<evidence type="ECO:0000313" key="12">
    <source>
        <dbReference type="Proteomes" id="UP000521943"/>
    </source>
</evidence>
<dbReference type="GO" id="GO:0004674">
    <property type="term" value="F:protein serine/threonine kinase activity"/>
    <property type="evidence" value="ECO:0007669"/>
    <property type="project" value="TreeGrafter"/>
</dbReference>
<dbReference type="Pfam" id="PF00063">
    <property type="entry name" value="Myosin_head"/>
    <property type="match status" value="1"/>
</dbReference>
<dbReference type="GO" id="GO:0005524">
    <property type="term" value="F:ATP binding"/>
    <property type="evidence" value="ECO:0007669"/>
    <property type="project" value="InterPro"/>
</dbReference>
<organism evidence="11 12">
    <name type="scientific">Ephemerocybe angulata</name>
    <dbReference type="NCBI Taxonomy" id="980116"/>
    <lineage>
        <taxon>Eukaryota</taxon>
        <taxon>Fungi</taxon>
        <taxon>Dikarya</taxon>
        <taxon>Basidiomycota</taxon>
        <taxon>Agaricomycotina</taxon>
        <taxon>Agaricomycetes</taxon>
        <taxon>Agaricomycetidae</taxon>
        <taxon>Agaricales</taxon>
        <taxon>Agaricineae</taxon>
        <taxon>Psathyrellaceae</taxon>
        <taxon>Ephemerocybe</taxon>
    </lineage>
</organism>
<evidence type="ECO:0000256" key="7">
    <source>
        <dbReference type="ARBA" id="ARBA00023212"/>
    </source>
</evidence>
<dbReference type="EMBL" id="JACGCI010000232">
    <property type="protein sequence ID" value="KAF6741600.1"/>
    <property type="molecule type" value="Genomic_DNA"/>
</dbReference>
<dbReference type="InterPro" id="IPR052409">
    <property type="entry name" value="Myosin-III_kinase_activity"/>
</dbReference>
<dbReference type="GO" id="GO:0003779">
    <property type="term" value="F:actin binding"/>
    <property type="evidence" value="ECO:0007669"/>
    <property type="project" value="UniProtKB-KW"/>
</dbReference>
<gene>
    <name evidence="11" type="ORF">DFP72DRAFT_763583</name>
</gene>
<keyword evidence="11" id="KW-0378">Hydrolase</keyword>
<dbReference type="Proteomes" id="UP000521943">
    <property type="component" value="Unassembled WGS sequence"/>
</dbReference>
<protein>
    <submittedName>
        <fullName evidence="11">P-loop containing nucleoside triphosphate hydrolase protein</fullName>
    </submittedName>
</protein>
<evidence type="ECO:0000256" key="8">
    <source>
        <dbReference type="ARBA" id="ARBA00023273"/>
    </source>
</evidence>
<dbReference type="GO" id="GO:0030832">
    <property type="term" value="P:regulation of actin filament length"/>
    <property type="evidence" value="ECO:0007669"/>
    <property type="project" value="TreeGrafter"/>
</dbReference>
<accession>A0A8H6H6Z2</accession>
<keyword evidence="4" id="KW-0677">Repeat</keyword>
<feature type="non-terminal residue" evidence="11">
    <location>
        <position position="1"/>
    </location>
</feature>
<evidence type="ECO:0000256" key="3">
    <source>
        <dbReference type="ARBA" id="ARBA00022490"/>
    </source>
</evidence>
<keyword evidence="12" id="KW-1185">Reference proteome</keyword>
<comment type="caution">
    <text evidence="9">Lacks conserved residue(s) required for the propagation of feature annotation.</text>
</comment>
<dbReference type="GO" id="GO:0000146">
    <property type="term" value="F:microfilament motor activity"/>
    <property type="evidence" value="ECO:0007669"/>
    <property type="project" value="TreeGrafter"/>
</dbReference>
<keyword evidence="8" id="KW-0966">Cell projection</keyword>
<comment type="subcellular location">
    <subcellularLocation>
        <location evidence="2">Cell projection</location>
    </subcellularLocation>
    <subcellularLocation>
        <location evidence="1">Cytoplasm</location>
        <location evidence="1">Cytoskeleton</location>
    </subcellularLocation>
</comment>
<dbReference type="GO" id="GO:0042995">
    <property type="term" value="C:cell projection"/>
    <property type="evidence" value="ECO:0007669"/>
    <property type="project" value="UniProtKB-SubCell"/>
</dbReference>
<evidence type="ECO:0000313" key="11">
    <source>
        <dbReference type="EMBL" id="KAF6741600.1"/>
    </source>
</evidence>
<dbReference type="PROSITE" id="PS51456">
    <property type="entry name" value="MYOSIN_MOTOR"/>
    <property type="match status" value="1"/>
</dbReference>
<keyword evidence="5 9" id="KW-0518">Myosin</keyword>
<evidence type="ECO:0000259" key="10">
    <source>
        <dbReference type="PROSITE" id="PS51456"/>
    </source>
</evidence>
<comment type="caution">
    <text evidence="11">The sequence shown here is derived from an EMBL/GenBank/DDBJ whole genome shotgun (WGS) entry which is preliminary data.</text>
</comment>
<dbReference type="Gene3D" id="3.40.850.10">
    <property type="entry name" value="Kinesin motor domain"/>
    <property type="match status" value="1"/>
</dbReference>
<dbReference type="AlphaFoldDB" id="A0A8H6H6Z2"/>
<evidence type="ECO:0000256" key="6">
    <source>
        <dbReference type="ARBA" id="ARBA00023175"/>
    </source>
</evidence>
<dbReference type="PANTHER" id="PTHR46256">
    <property type="entry name" value="AGAP011099-PA"/>
    <property type="match status" value="1"/>
</dbReference>
<evidence type="ECO:0000256" key="1">
    <source>
        <dbReference type="ARBA" id="ARBA00004245"/>
    </source>
</evidence>
<dbReference type="PANTHER" id="PTHR46256:SF3">
    <property type="entry name" value="MYOSIN MOTOR DOMAIN-CONTAINING PROTEIN"/>
    <property type="match status" value="1"/>
</dbReference>
<evidence type="ECO:0000256" key="4">
    <source>
        <dbReference type="ARBA" id="ARBA00022737"/>
    </source>
</evidence>
<dbReference type="SUPFAM" id="SSF52540">
    <property type="entry name" value="P-loop containing nucleoside triphosphate hydrolases"/>
    <property type="match status" value="1"/>
</dbReference>
<dbReference type="InterPro" id="IPR027417">
    <property type="entry name" value="P-loop_NTPase"/>
</dbReference>
<dbReference type="InterPro" id="IPR036961">
    <property type="entry name" value="Kinesin_motor_dom_sf"/>
</dbReference>
<dbReference type="InterPro" id="IPR001609">
    <property type="entry name" value="Myosin_head_motor_dom-like"/>
</dbReference>
<keyword evidence="9" id="KW-0009">Actin-binding</keyword>
<feature type="domain" description="Myosin motor" evidence="10">
    <location>
        <begin position="1"/>
        <end position="65"/>
    </location>
</feature>
<keyword evidence="3" id="KW-0963">Cytoplasm</keyword>
<comment type="similarity">
    <text evidence="9">Belongs to the TRAFAC class myosin-kinesin ATPase superfamily. Myosin family.</text>
</comment>
<evidence type="ECO:0000256" key="9">
    <source>
        <dbReference type="PROSITE-ProRule" id="PRU00782"/>
    </source>
</evidence>